<dbReference type="InterPro" id="IPR052927">
    <property type="entry name" value="DCC_oxidoreductase"/>
</dbReference>
<dbReference type="OrthoDB" id="9785438at2"/>
<gene>
    <name evidence="2" type="ORF">SAMN06265350_102309</name>
</gene>
<dbReference type="PANTHER" id="PTHR33639:SF2">
    <property type="entry name" value="DUF393 DOMAIN-CONTAINING PROTEIN"/>
    <property type="match status" value="1"/>
</dbReference>
<dbReference type="Proteomes" id="UP000315971">
    <property type="component" value="Unassembled WGS sequence"/>
</dbReference>
<feature type="transmembrane region" description="Helical" evidence="1">
    <location>
        <begin position="75"/>
        <end position="96"/>
    </location>
</feature>
<dbReference type="Pfam" id="PF04134">
    <property type="entry name" value="DCC1-like"/>
    <property type="match status" value="1"/>
</dbReference>
<dbReference type="InterPro" id="IPR007263">
    <property type="entry name" value="DCC1-like"/>
</dbReference>
<evidence type="ECO:0000313" key="2">
    <source>
        <dbReference type="EMBL" id="SMO48009.1"/>
    </source>
</evidence>
<name>A0A521BLP0_9SPHI</name>
<keyword evidence="1" id="KW-1133">Transmembrane helix</keyword>
<accession>A0A521BLP0</accession>
<dbReference type="AlphaFoldDB" id="A0A521BLP0"/>
<dbReference type="EMBL" id="FXSZ01000002">
    <property type="protein sequence ID" value="SMO48009.1"/>
    <property type="molecule type" value="Genomic_DNA"/>
</dbReference>
<organism evidence="2 3">
    <name type="scientific">Solitalea koreensis</name>
    <dbReference type="NCBI Taxonomy" id="543615"/>
    <lineage>
        <taxon>Bacteria</taxon>
        <taxon>Pseudomonadati</taxon>
        <taxon>Bacteroidota</taxon>
        <taxon>Sphingobacteriia</taxon>
        <taxon>Sphingobacteriales</taxon>
        <taxon>Sphingobacteriaceae</taxon>
        <taxon>Solitalea</taxon>
    </lineage>
</organism>
<reference evidence="2 3" key="1">
    <citation type="submission" date="2017-05" db="EMBL/GenBank/DDBJ databases">
        <authorList>
            <person name="Varghese N."/>
            <person name="Submissions S."/>
        </authorList>
    </citation>
    <scope>NUCLEOTIDE SEQUENCE [LARGE SCALE GENOMIC DNA]</scope>
    <source>
        <strain evidence="2 3">DSM 21342</strain>
    </source>
</reference>
<dbReference type="RefSeq" id="WP_142601879.1">
    <property type="nucleotide sequence ID" value="NZ_FXSZ01000002.1"/>
</dbReference>
<evidence type="ECO:0000256" key="1">
    <source>
        <dbReference type="SAM" id="Phobius"/>
    </source>
</evidence>
<keyword evidence="3" id="KW-1185">Reference proteome</keyword>
<keyword evidence="1" id="KW-0812">Transmembrane</keyword>
<keyword evidence="1" id="KW-0472">Membrane</keyword>
<evidence type="ECO:0000313" key="3">
    <source>
        <dbReference type="Proteomes" id="UP000315971"/>
    </source>
</evidence>
<dbReference type="GO" id="GO:0015035">
    <property type="term" value="F:protein-disulfide reductase activity"/>
    <property type="evidence" value="ECO:0007669"/>
    <property type="project" value="InterPro"/>
</dbReference>
<protein>
    <submittedName>
        <fullName evidence="2">Predicted thiol-disulfide oxidoreductase YuxK, DCC family</fullName>
    </submittedName>
</protein>
<sequence length="135" mass="15708">MNKEENLIVLFDGVCNLCNSTVQFIIKNDPSGKFKFAALQSETGQQFSRRLNLPTDQFGTFILIKNNKPHLRSSGALLVLKELGGIYLLLYIFIIIPRPIRDYFYTIIARNRYKWFGRRNECMVPSPELRSRFLS</sequence>
<dbReference type="PANTHER" id="PTHR33639">
    <property type="entry name" value="THIOL-DISULFIDE OXIDOREDUCTASE DCC"/>
    <property type="match status" value="1"/>
</dbReference>
<proteinExistence type="predicted"/>